<dbReference type="Proteomes" id="UP001271263">
    <property type="component" value="Unassembled WGS sequence"/>
</dbReference>
<proteinExistence type="inferred from homology"/>
<comment type="catalytic activity">
    <reaction evidence="10">
        <text>6-phospho-D-gluconate = 2-dehydro-3-deoxy-6-phospho-D-gluconate + H2O</text>
        <dbReference type="Rhea" id="RHEA:17277"/>
        <dbReference type="ChEBI" id="CHEBI:15377"/>
        <dbReference type="ChEBI" id="CHEBI:57569"/>
        <dbReference type="ChEBI" id="CHEBI:58759"/>
        <dbReference type="EC" id="4.2.1.12"/>
    </reaction>
</comment>
<dbReference type="FunFam" id="3.50.30.80:FF:000001">
    <property type="entry name" value="Dihydroxy-acid dehydratase"/>
    <property type="match status" value="1"/>
</dbReference>
<dbReference type="HAMAP" id="MF_02094">
    <property type="entry name" value="Edd"/>
    <property type="match status" value="1"/>
</dbReference>
<comment type="function">
    <text evidence="10">Catalyzes the dehydration of 6-phospho-D-gluconate to 2-dehydro-3-deoxy-6-phospho-D-gluconate.</text>
</comment>
<evidence type="ECO:0000313" key="15">
    <source>
        <dbReference type="EMBL" id="MDW4823582.1"/>
    </source>
</evidence>
<keyword evidence="7 10" id="KW-0311">Gluconate utilization</keyword>
<evidence type="ECO:0000256" key="5">
    <source>
        <dbReference type="ARBA" id="ARBA00023004"/>
    </source>
</evidence>
<dbReference type="InterPro" id="IPR042096">
    <property type="entry name" value="Dihydro-acid_dehy_C"/>
</dbReference>
<dbReference type="Proteomes" id="UP001259340">
    <property type="component" value="Unassembled WGS sequence"/>
</dbReference>
<dbReference type="GO" id="GO:0046872">
    <property type="term" value="F:metal ion binding"/>
    <property type="evidence" value="ECO:0007669"/>
    <property type="project" value="UniProtKB-KW"/>
</dbReference>
<dbReference type="Gene3D" id="3.50.30.80">
    <property type="entry name" value="IlvD/EDD C-terminal domain-like"/>
    <property type="match status" value="1"/>
</dbReference>
<dbReference type="Pfam" id="PF00920">
    <property type="entry name" value="ILVD_EDD_N"/>
    <property type="match status" value="1"/>
</dbReference>
<keyword evidence="8 10" id="KW-0456">Lyase</keyword>
<keyword evidence="2 10" id="KW-0004">4Fe-4S</keyword>
<evidence type="ECO:0000259" key="12">
    <source>
        <dbReference type="Pfam" id="PF00920"/>
    </source>
</evidence>
<evidence type="ECO:0000313" key="17">
    <source>
        <dbReference type="Proteomes" id="UP001271263"/>
    </source>
</evidence>
<dbReference type="SUPFAM" id="SSF52016">
    <property type="entry name" value="LeuD/IlvD-like"/>
    <property type="match status" value="1"/>
</dbReference>
<evidence type="ECO:0000256" key="7">
    <source>
        <dbReference type="ARBA" id="ARBA00023064"/>
    </source>
</evidence>
<dbReference type="EMBL" id="JAPMLD010000002">
    <property type="protein sequence ID" value="MDW4823582.1"/>
    <property type="molecule type" value="Genomic_DNA"/>
</dbReference>
<feature type="binding site" evidence="10">
    <location>
        <position position="221"/>
    </location>
    <ligand>
        <name>[4Fe-4S] cluster</name>
        <dbReference type="ChEBI" id="CHEBI:49883"/>
    </ligand>
</feature>
<evidence type="ECO:0000256" key="8">
    <source>
        <dbReference type="ARBA" id="ARBA00023239"/>
    </source>
</evidence>
<evidence type="ECO:0000256" key="4">
    <source>
        <dbReference type="ARBA" id="ARBA00022842"/>
    </source>
</evidence>
<reference evidence="15 17" key="1">
    <citation type="journal article" date="2022" name="bioRxiv">
        <title>Prophages regulate Shewanella fidelis 3313 motility and biofilm formation: implications for gut colonization dynamics in Ciona robusta.</title>
        <authorList>
            <person name="Natarajan O."/>
            <person name="Gibboney S.L."/>
            <person name="Young M.N."/>
            <person name="Lim S.J."/>
            <person name="Pluta N."/>
            <person name="Atkinson C.G."/>
            <person name="Leigh B.A."/>
            <person name="Liberti A."/>
            <person name="Kees E.D."/>
            <person name="Breitbart M."/>
            <person name="Gralnick J.A."/>
            <person name="Dishaw L.J."/>
        </authorList>
    </citation>
    <scope>NUCLEOTIDE SEQUENCE [LARGE SCALE GENOMIC DNA]</scope>
    <source>
        <strain evidence="15 17">JG4066</strain>
    </source>
</reference>
<comment type="caution">
    <text evidence="14">The sequence shown here is derived from an EMBL/GenBank/DDBJ whole genome shotgun (WGS) entry which is preliminary data.</text>
</comment>
<dbReference type="GO" id="GO:0005829">
    <property type="term" value="C:cytosol"/>
    <property type="evidence" value="ECO:0007669"/>
    <property type="project" value="TreeGrafter"/>
</dbReference>
<dbReference type="Pfam" id="PF24877">
    <property type="entry name" value="ILV_EDD_C"/>
    <property type="match status" value="1"/>
</dbReference>
<protein>
    <recommendedName>
        <fullName evidence="10 11">Phosphogluconate dehydratase</fullName>
        <ecNumber evidence="10 11">4.2.1.12</ecNumber>
    </recommendedName>
</protein>
<evidence type="ECO:0000313" key="16">
    <source>
        <dbReference type="Proteomes" id="UP001259340"/>
    </source>
</evidence>
<evidence type="ECO:0000259" key="13">
    <source>
        <dbReference type="Pfam" id="PF24877"/>
    </source>
</evidence>
<dbReference type="InterPro" id="IPR056740">
    <property type="entry name" value="ILV_EDD_C"/>
</dbReference>
<comment type="cofactor">
    <cofactor evidence="10">
        <name>[4Fe-4S] cluster</name>
        <dbReference type="ChEBI" id="CHEBI:49883"/>
    </cofactor>
    <text evidence="10">Binds 1 [4Fe-4S] cluster.</text>
</comment>
<gene>
    <name evidence="10 14" type="primary">edd</name>
    <name evidence="14" type="ORF">OS133_09890</name>
    <name evidence="15" type="ORF">OS134_05825</name>
</gene>
<dbReference type="InterPro" id="IPR020558">
    <property type="entry name" value="DiOHA_6PGluconate_deHydtase_CS"/>
</dbReference>
<evidence type="ECO:0000256" key="6">
    <source>
        <dbReference type="ARBA" id="ARBA00023014"/>
    </source>
</evidence>
<keyword evidence="3 10" id="KW-0479">Metal-binding</keyword>
<dbReference type="AlphaFoldDB" id="A0AAW8NPZ1"/>
<evidence type="ECO:0000256" key="11">
    <source>
        <dbReference type="NCBIfam" id="TIGR01196"/>
    </source>
</evidence>
<keyword evidence="4" id="KW-0460">Magnesium</keyword>
<organism evidence="14 16">
    <name type="scientific">Shewanella fidelis</name>
    <dbReference type="NCBI Taxonomy" id="173509"/>
    <lineage>
        <taxon>Bacteria</taxon>
        <taxon>Pseudomonadati</taxon>
        <taxon>Pseudomonadota</taxon>
        <taxon>Gammaproteobacteria</taxon>
        <taxon>Alteromonadales</taxon>
        <taxon>Shewanellaceae</taxon>
        <taxon>Shewanella</taxon>
    </lineage>
</organism>
<comment type="similarity">
    <text evidence="1 10">Belongs to the IlvD/Edd family.</text>
</comment>
<evidence type="ECO:0000256" key="10">
    <source>
        <dbReference type="HAMAP-Rule" id="MF_02094"/>
    </source>
</evidence>
<feature type="binding site" evidence="10">
    <location>
        <position position="154"/>
    </location>
    <ligand>
        <name>[4Fe-4S] cluster</name>
        <dbReference type="ChEBI" id="CHEBI:49883"/>
    </ligand>
</feature>
<dbReference type="InterPro" id="IPR004786">
    <property type="entry name" value="6-phosphgluc_deHydtase"/>
</dbReference>
<evidence type="ECO:0000256" key="9">
    <source>
        <dbReference type="ARBA" id="ARBA00023277"/>
    </source>
</evidence>
<feature type="domain" description="Dihydroxy-acid/6-phosphogluconate dehydratase N-terminal" evidence="12">
    <location>
        <begin position="65"/>
        <end position="379"/>
    </location>
</feature>
<evidence type="ECO:0000256" key="3">
    <source>
        <dbReference type="ARBA" id="ARBA00022723"/>
    </source>
</evidence>
<dbReference type="PANTHER" id="PTHR43661:SF1">
    <property type="entry name" value="PHOSPHOGLUCONATE DEHYDRATASE"/>
    <property type="match status" value="1"/>
</dbReference>
<name>A0AAW8NPZ1_9GAMM</name>
<dbReference type="GO" id="GO:0019521">
    <property type="term" value="P:D-gluconate metabolic process"/>
    <property type="evidence" value="ECO:0007669"/>
    <property type="project" value="UniProtKB-KW"/>
</dbReference>
<dbReference type="InterPro" id="IPR000581">
    <property type="entry name" value="ILV_EDD_N"/>
</dbReference>
<keyword evidence="6 10" id="KW-0411">Iron-sulfur</keyword>
<dbReference type="GO" id="GO:0004456">
    <property type="term" value="F:phosphogluconate dehydratase activity"/>
    <property type="evidence" value="ECO:0007669"/>
    <property type="project" value="UniProtKB-UniRule"/>
</dbReference>
<keyword evidence="9 10" id="KW-0119">Carbohydrate metabolism</keyword>
<keyword evidence="5 10" id="KW-0408">Iron</keyword>
<feature type="domain" description="Dihydroxy-acid/6-phosphogluconate dehydratase C-terminal" evidence="13">
    <location>
        <begin position="405"/>
        <end position="598"/>
    </location>
</feature>
<dbReference type="PROSITE" id="PS00886">
    <property type="entry name" value="ILVD_EDD_1"/>
    <property type="match status" value="1"/>
</dbReference>
<reference evidence="14" key="2">
    <citation type="submission" date="2022-11" db="EMBL/GenBank/DDBJ databases">
        <title>Prophages regulate Shewanella fidelis motility and biofilm formation: implications for gut colonization dynamics in Ciona robusta.</title>
        <authorList>
            <person name="Natarajan O."/>
            <person name="Gibboney S.L."/>
            <person name="Young M.N."/>
            <person name="Lim S.J."/>
            <person name="Pluta N."/>
            <person name="Atkinson C.G.F."/>
            <person name="Leigh B.A."/>
            <person name="Liberti A."/>
            <person name="Kees E."/>
            <person name="Breitbart M."/>
            <person name="Gralnick J."/>
            <person name="Dishaw L.J."/>
        </authorList>
    </citation>
    <scope>NUCLEOTIDE SEQUENCE</scope>
    <source>
        <strain evidence="14">3313</strain>
    </source>
</reference>
<dbReference type="GO" id="GO:0051539">
    <property type="term" value="F:4 iron, 4 sulfur cluster binding"/>
    <property type="evidence" value="ECO:0007669"/>
    <property type="project" value="UniProtKB-UniRule"/>
</dbReference>
<dbReference type="PROSITE" id="PS00887">
    <property type="entry name" value="ILVD_EDD_2"/>
    <property type="match status" value="1"/>
</dbReference>
<dbReference type="SUPFAM" id="SSF143975">
    <property type="entry name" value="IlvD/EDD N-terminal domain-like"/>
    <property type="match status" value="1"/>
</dbReference>
<dbReference type="PANTHER" id="PTHR43661">
    <property type="entry name" value="D-XYLONATE DEHYDRATASE"/>
    <property type="match status" value="1"/>
</dbReference>
<dbReference type="RefSeq" id="WP_108946445.1">
    <property type="nucleotide sequence ID" value="NZ_JAPMLA010000001.1"/>
</dbReference>
<evidence type="ECO:0000313" key="14">
    <source>
        <dbReference type="EMBL" id="MDR8523983.1"/>
    </source>
</evidence>
<dbReference type="GO" id="GO:0009255">
    <property type="term" value="P:Entner-Doudoroff pathway through 6-phosphogluconate"/>
    <property type="evidence" value="ECO:0007669"/>
    <property type="project" value="UniProtKB-UniRule"/>
</dbReference>
<accession>A0AAW8NPZ1</accession>
<comment type="pathway">
    <text evidence="10">Carbohydrate metabolism; Entner-Doudoroff pathway.</text>
</comment>
<dbReference type="InterPro" id="IPR037237">
    <property type="entry name" value="IlvD/EDD_N"/>
</dbReference>
<evidence type="ECO:0000256" key="1">
    <source>
        <dbReference type="ARBA" id="ARBA00006486"/>
    </source>
</evidence>
<dbReference type="NCBIfam" id="TIGR01196">
    <property type="entry name" value="edd"/>
    <property type="match status" value="1"/>
</dbReference>
<dbReference type="EC" id="4.2.1.12" evidence="10 11"/>
<dbReference type="EMBL" id="JAPMLE010000001">
    <property type="protein sequence ID" value="MDR8523983.1"/>
    <property type="molecule type" value="Genomic_DNA"/>
</dbReference>
<sequence>MHSVVQSVTDRIIERSKDSRAKYLAALDDAKNKGVHRSALSCGNLAHGFAACNPSDKNSIKQLTKANIGIITSFNDMLSAHQPYGEYPDMLKQACNEVGSVAQVAGGVPAMCDGVTQGQPGMELSLLSREVIAMGTAVGLSHNMFDGALLLGICDKIVPGLLIGALSFGHLPMLFVPAGPMKSGIPNKEKARIRQKYAQGEVDRAALLDAESKSYHSAGTCTFYGTANSNQLMLEVMGLQLPGSSFVNPDDPLRDVLSKTAAKQVCRLTEMGTQYTPIGKIVSEKSVVNGIVALLATGGSTNLTMHIVAAARAAGIIVNWDDFSELSDAVPLLARVYPNGHADINHFHAAGGMAFLVKQLLDGGLLHEDVETVAGFGLKRYTQEPQLRNGELSWVDGQQTSLDPEVLTSLDKPFQNNGGLKLLKGNLGRAVIKVSAVQEQHRIVEAPAVVIDDQNKLEAIFKAGDLDKDCVVVVKGQGPKAVGMPELHKLTPILGTLQDRGYKVALLTDGRMSGASGKVPAAIHLTPEALDGGLIAKVQNGDLVRVNATTGELSLLVDEAELNARVAEKVDLHKTSYGMGRELFSALRANLSSPETGARSTSAIDEIY</sequence>
<evidence type="ECO:0000256" key="2">
    <source>
        <dbReference type="ARBA" id="ARBA00022485"/>
    </source>
</evidence>
<keyword evidence="17" id="KW-1185">Reference proteome</keyword>